<dbReference type="PATRIC" id="fig|1254432.3.peg.8660"/>
<evidence type="ECO:0000259" key="2">
    <source>
        <dbReference type="Pfam" id="PF01979"/>
    </source>
</evidence>
<evidence type="ECO:0000256" key="1">
    <source>
        <dbReference type="SAM" id="MobiDB-lite"/>
    </source>
</evidence>
<dbReference type="InterPro" id="IPR051781">
    <property type="entry name" value="Metallo-dep_Hydrolase"/>
</dbReference>
<dbReference type="InterPro" id="IPR006680">
    <property type="entry name" value="Amidohydro-rel"/>
</dbReference>
<proteinExistence type="predicted"/>
<feature type="domain" description="Amidohydrolase-related" evidence="2">
    <location>
        <begin position="96"/>
        <end position="428"/>
    </location>
</feature>
<dbReference type="Proteomes" id="UP000014803">
    <property type="component" value="Chromosome"/>
</dbReference>
<dbReference type="PANTHER" id="PTHR43135:SF3">
    <property type="entry name" value="ALPHA-D-RIBOSE 1-METHYLPHOSPHONATE 5-TRIPHOSPHATE DIPHOSPHATASE"/>
    <property type="match status" value="1"/>
</dbReference>
<evidence type="ECO:0000313" key="3">
    <source>
        <dbReference type="EMBL" id="AGP39822.1"/>
    </source>
</evidence>
<feature type="compositionally biased region" description="Polar residues" evidence="1">
    <location>
        <begin position="437"/>
        <end position="449"/>
    </location>
</feature>
<dbReference type="InterPro" id="IPR032466">
    <property type="entry name" value="Metal_Hydrolase"/>
</dbReference>
<dbReference type="AlphaFoldDB" id="S4Y2V0"/>
<dbReference type="eggNOG" id="COG1228">
    <property type="taxonomic scope" value="Bacteria"/>
</dbReference>
<keyword evidence="3" id="KW-0378">Hydrolase</keyword>
<dbReference type="GO" id="GO:0016810">
    <property type="term" value="F:hydrolase activity, acting on carbon-nitrogen (but not peptide) bonds"/>
    <property type="evidence" value="ECO:0007669"/>
    <property type="project" value="InterPro"/>
</dbReference>
<reference evidence="3 4" key="1">
    <citation type="journal article" date="2013" name="Sci. Rep.">
        <title>Extraordinary expansion of a Sorangium cellulosum genome from an alkaline milieu.</title>
        <authorList>
            <person name="Han K."/>
            <person name="Li Z.F."/>
            <person name="Peng R."/>
            <person name="Zhu L.P."/>
            <person name="Zhou T."/>
            <person name="Wang L.G."/>
            <person name="Li S.G."/>
            <person name="Zhang X.B."/>
            <person name="Hu W."/>
            <person name="Wu Z.H."/>
            <person name="Qin N."/>
            <person name="Li Y.Z."/>
        </authorList>
    </citation>
    <scope>NUCLEOTIDE SEQUENCE [LARGE SCALE GENOMIC DNA]</scope>
    <source>
        <strain evidence="3 4">So0157-2</strain>
    </source>
</reference>
<dbReference type="KEGG" id="scu:SCE1572_38210"/>
<dbReference type="STRING" id="1254432.SCE1572_38210"/>
<dbReference type="EMBL" id="CP003969">
    <property type="protein sequence ID" value="AGP39822.1"/>
    <property type="molecule type" value="Genomic_DNA"/>
</dbReference>
<organism evidence="3 4">
    <name type="scientific">Sorangium cellulosum So0157-2</name>
    <dbReference type="NCBI Taxonomy" id="1254432"/>
    <lineage>
        <taxon>Bacteria</taxon>
        <taxon>Pseudomonadati</taxon>
        <taxon>Myxococcota</taxon>
        <taxon>Polyangia</taxon>
        <taxon>Polyangiales</taxon>
        <taxon>Polyangiaceae</taxon>
        <taxon>Sorangium</taxon>
    </lineage>
</organism>
<protein>
    <submittedName>
        <fullName evidence="3">Amidohydrolase</fullName>
    </submittedName>
</protein>
<name>S4Y2V0_SORCE</name>
<dbReference type="Gene3D" id="1.20.58.520">
    <property type="entry name" value="Amidohydrolase"/>
    <property type="match status" value="1"/>
</dbReference>
<dbReference type="Gene3D" id="3.40.50.10910">
    <property type="entry name" value="Amidohydrolase"/>
    <property type="match status" value="1"/>
</dbReference>
<gene>
    <name evidence="3" type="ORF">SCE1572_38210</name>
</gene>
<dbReference type="SUPFAM" id="SSF51338">
    <property type="entry name" value="Composite domain of metallo-dependent hydrolases"/>
    <property type="match status" value="1"/>
</dbReference>
<evidence type="ECO:0000313" key="4">
    <source>
        <dbReference type="Proteomes" id="UP000014803"/>
    </source>
</evidence>
<sequence>MAALAGLCACASAPVQWPSPEGPPKLPPARELNPPARPDAAHSVAIVGATLVDGRGGPPVRDAVVVVRGDRVVAAGARAATDVPAGAELVRGAGLWVLPGLIDAHFHLGGDDGLPGLVLRRGVTSLREPGNWIEAYDAARRLGPVPRLFLTGPMLDAPAPAYPESAMLVRDAAEARWAVEQLVERGASGIKVYFRLPLGLVEAIAQTAHARGVVAVGHLETVDAAAAARAGLDGIEHITSLGTALVPPREAERYRQSVIAENEARFPGRYEIFRGISLEAPRTAQLLRLLAARGTFVTPTLAIFERRAGGQGVTEVEARGFETMMKLTAAARRAGVRVVVGSHGAVPGAARGWAYQREMELLVESGLSPMEVLVAATLENARYLRIDDRLGSVEPGKLADLVLLEGDPLADIRAMRRVNRVMLNGRWVASPQGDRPPTSQSSSLVVRPR</sequence>
<accession>S4Y2V0</accession>
<dbReference type="PANTHER" id="PTHR43135">
    <property type="entry name" value="ALPHA-D-RIBOSE 1-METHYLPHOSPHONATE 5-TRIPHOSPHATE DIPHOSPHATASE"/>
    <property type="match status" value="1"/>
</dbReference>
<dbReference type="Gene3D" id="3.30.110.90">
    <property type="entry name" value="Amidohydrolase"/>
    <property type="match status" value="1"/>
</dbReference>
<dbReference type="SUPFAM" id="SSF51556">
    <property type="entry name" value="Metallo-dependent hydrolases"/>
    <property type="match status" value="1"/>
</dbReference>
<dbReference type="Gene3D" id="2.30.40.10">
    <property type="entry name" value="Urease, subunit C, domain 1"/>
    <property type="match status" value="1"/>
</dbReference>
<dbReference type="InterPro" id="IPR011059">
    <property type="entry name" value="Metal-dep_hydrolase_composite"/>
</dbReference>
<feature type="region of interest" description="Disordered" evidence="1">
    <location>
        <begin position="16"/>
        <end position="37"/>
    </location>
</feature>
<dbReference type="HOGENOM" id="CLU_023620_4_1_7"/>
<dbReference type="Pfam" id="PF01979">
    <property type="entry name" value="Amidohydro_1"/>
    <property type="match status" value="1"/>
</dbReference>
<feature type="region of interest" description="Disordered" evidence="1">
    <location>
        <begin position="428"/>
        <end position="449"/>
    </location>
</feature>